<evidence type="ECO:0000259" key="4">
    <source>
        <dbReference type="PROSITE" id="PS50110"/>
    </source>
</evidence>
<dbReference type="InterPro" id="IPR046947">
    <property type="entry name" value="LytR-like"/>
</dbReference>
<keyword evidence="7" id="KW-1185">Reference proteome</keyword>
<evidence type="ECO:0000313" key="7">
    <source>
        <dbReference type="Proteomes" id="UP000184010"/>
    </source>
</evidence>
<dbReference type="STRING" id="1121395.SAMN02745215_04131"/>
<proteinExistence type="predicted"/>
<evidence type="ECO:0000313" key="6">
    <source>
        <dbReference type="EMBL" id="SHN84002.1"/>
    </source>
</evidence>
<sequence length="237" mass="27490">MLNIAVCDDEKVIAGQLSDMIKKHLPDCEIEEFLSGKDVLSAKKAFDIFFLDIQMEQQNGIEVARELRKHNKNAVIIFITGIKEYVFAAFDVAALHYLLKPVDEEKLKEVLDRAVKAVRENTAKKKQQLFIKTREKNSTLNVDDILYLENDMRKILAHTQKETIAFYGVMSEMEKLVGTGFHRCHRGYLVNMAYVSEYDTDTILLSNGEKVYLAKDRYQDFVKQYMRYLRNGDVPYV</sequence>
<protein>
    <recommendedName>
        <fullName evidence="1">Stage 0 sporulation protein A homolog</fullName>
    </recommendedName>
</protein>
<dbReference type="InterPro" id="IPR011006">
    <property type="entry name" value="CheY-like_superfamily"/>
</dbReference>
<dbReference type="PANTHER" id="PTHR37299">
    <property type="entry name" value="TRANSCRIPTIONAL REGULATOR-RELATED"/>
    <property type="match status" value="1"/>
</dbReference>
<dbReference type="SMART" id="SM00448">
    <property type="entry name" value="REC"/>
    <property type="match status" value="1"/>
</dbReference>
<dbReference type="AlphaFoldDB" id="A0A1M7ULV1"/>
<dbReference type="Gene3D" id="3.40.50.2300">
    <property type="match status" value="1"/>
</dbReference>
<evidence type="ECO:0000256" key="3">
    <source>
        <dbReference type="PROSITE-ProRule" id="PRU00169"/>
    </source>
</evidence>
<feature type="domain" description="Response regulatory" evidence="4">
    <location>
        <begin position="3"/>
        <end position="115"/>
    </location>
</feature>
<dbReference type="InterPro" id="IPR001789">
    <property type="entry name" value="Sig_transdc_resp-reg_receiver"/>
</dbReference>
<dbReference type="Pfam" id="PF04397">
    <property type="entry name" value="LytTR"/>
    <property type="match status" value="1"/>
</dbReference>
<reference evidence="7" key="1">
    <citation type="submission" date="2016-12" db="EMBL/GenBank/DDBJ databases">
        <authorList>
            <person name="Varghese N."/>
            <person name="Submissions S."/>
        </authorList>
    </citation>
    <scope>NUCLEOTIDE SEQUENCE [LARGE SCALE GENOMIC DNA]</scope>
    <source>
        <strain evidence="7">DSM 11544</strain>
    </source>
</reference>
<organism evidence="6 7">
    <name type="scientific">Desulfitobacterium chlororespirans DSM 11544</name>
    <dbReference type="NCBI Taxonomy" id="1121395"/>
    <lineage>
        <taxon>Bacteria</taxon>
        <taxon>Bacillati</taxon>
        <taxon>Bacillota</taxon>
        <taxon>Clostridia</taxon>
        <taxon>Eubacteriales</taxon>
        <taxon>Desulfitobacteriaceae</taxon>
        <taxon>Desulfitobacterium</taxon>
    </lineage>
</organism>
<evidence type="ECO:0000259" key="5">
    <source>
        <dbReference type="PROSITE" id="PS50930"/>
    </source>
</evidence>
<dbReference type="PANTHER" id="PTHR37299:SF1">
    <property type="entry name" value="STAGE 0 SPORULATION PROTEIN A HOMOLOG"/>
    <property type="match status" value="1"/>
</dbReference>
<dbReference type="PROSITE" id="PS50110">
    <property type="entry name" value="RESPONSE_REGULATORY"/>
    <property type="match status" value="1"/>
</dbReference>
<gene>
    <name evidence="6" type="ORF">SAMN02745215_04131</name>
</gene>
<name>A0A1M7ULV1_9FIRM</name>
<dbReference type="SUPFAM" id="SSF52172">
    <property type="entry name" value="CheY-like"/>
    <property type="match status" value="1"/>
</dbReference>
<accession>A0A1M7ULV1</accession>
<dbReference type="SMART" id="SM00850">
    <property type="entry name" value="LytTR"/>
    <property type="match status" value="1"/>
</dbReference>
<dbReference type="PROSITE" id="PS50930">
    <property type="entry name" value="HTH_LYTTR"/>
    <property type="match status" value="1"/>
</dbReference>
<dbReference type="GO" id="GO:0000156">
    <property type="term" value="F:phosphorelay response regulator activity"/>
    <property type="evidence" value="ECO:0007669"/>
    <property type="project" value="InterPro"/>
</dbReference>
<dbReference type="Proteomes" id="UP000184010">
    <property type="component" value="Unassembled WGS sequence"/>
</dbReference>
<comment type="function">
    <text evidence="2">May play the central regulatory role in sporulation. It may be an element of the effector pathway responsible for the activation of sporulation genes in response to nutritional stress. Spo0A may act in concert with spo0H (a sigma factor) to control the expression of some genes that are critical to the sporulation process.</text>
</comment>
<feature type="modified residue" description="4-aspartylphosphate" evidence="3">
    <location>
        <position position="52"/>
    </location>
</feature>
<dbReference type="EMBL" id="FRDN01000014">
    <property type="protein sequence ID" value="SHN84002.1"/>
    <property type="molecule type" value="Genomic_DNA"/>
</dbReference>
<dbReference type="Pfam" id="PF00072">
    <property type="entry name" value="Response_reg"/>
    <property type="match status" value="1"/>
</dbReference>
<keyword evidence="3" id="KW-0597">Phosphoprotein</keyword>
<evidence type="ECO:0000256" key="2">
    <source>
        <dbReference type="ARBA" id="ARBA00024867"/>
    </source>
</evidence>
<evidence type="ECO:0000256" key="1">
    <source>
        <dbReference type="ARBA" id="ARBA00018672"/>
    </source>
</evidence>
<dbReference type="GO" id="GO:0003677">
    <property type="term" value="F:DNA binding"/>
    <property type="evidence" value="ECO:0007669"/>
    <property type="project" value="InterPro"/>
</dbReference>
<dbReference type="InterPro" id="IPR007492">
    <property type="entry name" value="LytTR_DNA-bd_dom"/>
</dbReference>
<feature type="domain" description="HTH LytTR-type" evidence="5">
    <location>
        <begin position="129"/>
        <end position="227"/>
    </location>
</feature>
<dbReference type="RefSeq" id="WP_072774334.1">
    <property type="nucleotide sequence ID" value="NZ_FRDN01000014.1"/>
</dbReference>
<dbReference type="Gene3D" id="2.40.50.1020">
    <property type="entry name" value="LytTr DNA-binding domain"/>
    <property type="match status" value="1"/>
</dbReference>